<organism evidence="1 2">
    <name type="scientific">Meloidogyne enterolobii</name>
    <name type="common">Root-knot nematode worm</name>
    <name type="synonym">Meloidogyne mayaguensis</name>
    <dbReference type="NCBI Taxonomy" id="390850"/>
    <lineage>
        <taxon>Eukaryota</taxon>
        <taxon>Metazoa</taxon>
        <taxon>Ecdysozoa</taxon>
        <taxon>Nematoda</taxon>
        <taxon>Chromadorea</taxon>
        <taxon>Rhabditida</taxon>
        <taxon>Tylenchina</taxon>
        <taxon>Tylenchomorpha</taxon>
        <taxon>Tylenchoidea</taxon>
        <taxon>Meloidogynidae</taxon>
        <taxon>Meloidogyninae</taxon>
        <taxon>Meloidogyne</taxon>
    </lineage>
</organism>
<evidence type="ECO:0000313" key="2">
    <source>
        <dbReference type="Proteomes" id="UP000580250"/>
    </source>
</evidence>
<protein>
    <submittedName>
        <fullName evidence="1">Uncharacterized protein</fullName>
    </submittedName>
</protein>
<dbReference type="AlphaFoldDB" id="A0A6V7XC53"/>
<dbReference type="PANTHER" id="PTHR33395">
    <property type="entry name" value="TRANSCRIPTASE, PUTATIVE-RELATED-RELATED"/>
    <property type="match status" value="1"/>
</dbReference>
<accession>A0A6V7XC53</accession>
<dbReference type="GO" id="GO:0007508">
    <property type="term" value="P:larval heart development"/>
    <property type="evidence" value="ECO:0007669"/>
    <property type="project" value="TreeGrafter"/>
</dbReference>
<dbReference type="EMBL" id="CAJEWN010001370">
    <property type="protein sequence ID" value="CAD2196884.1"/>
    <property type="molecule type" value="Genomic_DNA"/>
</dbReference>
<reference evidence="1 2" key="1">
    <citation type="submission" date="2020-08" db="EMBL/GenBank/DDBJ databases">
        <authorList>
            <person name="Koutsovoulos G."/>
            <person name="Danchin GJ E."/>
        </authorList>
    </citation>
    <scope>NUCLEOTIDE SEQUENCE [LARGE SCALE GENOMIC DNA]</scope>
</reference>
<gene>
    <name evidence="1" type="ORF">MENT_LOCUS50085</name>
</gene>
<name>A0A6V7XC53_MELEN</name>
<dbReference type="PANTHER" id="PTHR33395:SF22">
    <property type="entry name" value="REVERSE TRANSCRIPTASE DOMAIN-CONTAINING PROTEIN"/>
    <property type="match status" value="1"/>
</dbReference>
<dbReference type="GO" id="GO:0031012">
    <property type="term" value="C:extracellular matrix"/>
    <property type="evidence" value="ECO:0007669"/>
    <property type="project" value="TreeGrafter"/>
</dbReference>
<dbReference type="GO" id="GO:0061343">
    <property type="term" value="P:cell adhesion involved in heart morphogenesis"/>
    <property type="evidence" value="ECO:0007669"/>
    <property type="project" value="TreeGrafter"/>
</dbReference>
<sequence length="364" mass="42508">MFVEFLLNFGFKQLITKPTHISGSILDLVITNQNNLINNVSIEPSFSNSDHFSIKFYINTSKERTVISRYKNLTLDNINKIKPLLAYNFGFMESIPYIKNNVNTRFENIFNLIQTIIDQNIPLITFKENTGQKYPRYIRKAIREKYKLFTLYKANNELKNEYNKICNKTKYLINNFLNSKISKISNNKSMINNFIKNSIKSKQNIPVLLYNNKYIFDDNEKCEIFGNYFSEIFINNFGTNNKKPEFTLNIKNTLEDIDFDIITVANTLKNLPNKNSTTQNDISYKILKNCHDILAPTLCELFRNSLDSGDIPDKWKNSIIIPIYKNGNRACIQNYRPISLTSTTCRVFEKILASEILKFLLEMI</sequence>
<dbReference type="Proteomes" id="UP000580250">
    <property type="component" value="Unassembled WGS sequence"/>
</dbReference>
<evidence type="ECO:0000313" key="1">
    <source>
        <dbReference type="EMBL" id="CAD2196884.1"/>
    </source>
</evidence>
<dbReference type="OrthoDB" id="426210at2759"/>
<proteinExistence type="predicted"/>
<comment type="caution">
    <text evidence="1">The sequence shown here is derived from an EMBL/GenBank/DDBJ whole genome shotgun (WGS) entry which is preliminary data.</text>
</comment>